<evidence type="ECO:0000313" key="2">
    <source>
        <dbReference type="Proteomes" id="UP001177260"/>
    </source>
</evidence>
<dbReference type="Proteomes" id="UP001177260">
    <property type="component" value="Unassembled WGS sequence"/>
</dbReference>
<proteinExistence type="predicted"/>
<gene>
    <name evidence="1" type="ORF">N8T08_003289</name>
</gene>
<accession>A0ACC3B778</accession>
<evidence type="ECO:0000313" key="1">
    <source>
        <dbReference type="EMBL" id="KAK1146199.1"/>
    </source>
</evidence>
<dbReference type="EMBL" id="JAOPJF010000019">
    <property type="protein sequence ID" value="KAK1146199.1"/>
    <property type="molecule type" value="Genomic_DNA"/>
</dbReference>
<sequence>MEPNLSTHTSSRAKRPKAPVQKATVIKSAEVNPTKTRNNNIDQGILDKIQKCLSRARHASANEGEAKAALFLAQRMMALYNVTHADLLADDDVADKAQYGGRSVVSIQNANDRTKRVRKETFVDKLANAMCTLYDCKCYSEDKRASVEWSFFGIAANTVTAAGAFEAVHNKTLQWACAYKGGTPTFSYRIGLADGLVNLAYRTKQRELVEVRRKELDMIAASDREEERRQKEEIDRIQRLAPLGVDEDDDDDDDDNDDDVFADNDSGPVIINPSDSMDVDEVGQVKDGGGRADFNEHDVEVIDLTGDVDDNLERLIKREQPKGLKMDNVRQHPVKPEPSGTAIKDEDTSASPWASEMQLVRFRAMSEQIADDFLKKRKIKLYKRKSPPAAARHIDSYRQGWRDSSKIDIPLPSTVT</sequence>
<comment type="caution">
    <text evidence="1">The sequence shown here is derived from an EMBL/GenBank/DDBJ whole genome shotgun (WGS) entry which is preliminary data.</text>
</comment>
<organism evidence="1 2">
    <name type="scientific">Aspergillus melleus</name>
    <dbReference type="NCBI Taxonomy" id="138277"/>
    <lineage>
        <taxon>Eukaryota</taxon>
        <taxon>Fungi</taxon>
        <taxon>Dikarya</taxon>
        <taxon>Ascomycota</taxon>
        <taxon>Pezizomycotina</taxon>
        <taxon>Eurotiomycetes</taxon>
        <taxon>Eurotiomycetidae</taxon>
        <taxon>Eurotiales</taxon>
        <taxon>Aspergillaceae</taxon>
        <taxon>Aspergillus</taxon>
        <taxon>Aspergillus subgen. Circumdati</taxon>
    </lineage>
</organism>
<name>A0ACC3B778_9EURO</name>
<protein>
    <submittedName>
        <fullName evidence="1">Uncharacterized protein</fullName>
    </submittedName>
</protein>
<reference evidence="1 2" key="1">
    <citation type="journal article" date="2023" name="ACS Omega">
        <title>Identification of the Neoaspergillic Acid Biosynthesis Gene Cluster by Establishing an In Vitro CRISPR-Ribonucleoprotein Genetic System in Aspergillus melleus.</title>
        <authorList>
            <person name="Yuan B."/>
            <person name="Grau M.F."/>
            <person name="Murata R.M."/>
            <person name="Torok T."/>
            <person name="Venkateswaran K."/>
            <person name="Stajich J.E."/>
            <person name="Wang C.C.C."/>
        </authorList>
    </citation>
    <scope>NUCLEOTIDE SEQUENCE [LARGE SCALE GENOMIC DNA]</scope>
    <source>
        <strain evidence="1 2">IMV 1140</strain>
    </source>
</reference>
<keyword evidence="2" id="KW-1185">Reference proteome</keyword>